<evidence type="ECO:0000259" key="19">
    <source>
        <dbReference type="SMART" id="SM00079"/>
    </source>
</evidence>
<feature type="transmembrane region" description="Helical" evidence="17">
    <location>
        <begin position="654"/>
        <end position="672"/>
    </location>
</feature>
<evidence type="ECO:0000256" key="17">
    <source>
        <dbReference type="SAM" id="Phobius"/>
    </source>
</evidence>
<dbReference type="EMBL" id="AM436047">
    <property type="protein sequence ID" value="CAN64920.1"/>
    <property type="molecule type" value="Genomic_DNA"/>
</dbReference>
<evidence type="ECO:0000256" key="13">
    <source>
        <dbReference type="ARBA" id="ARBA00023303"/>
    </source>
</evidence>
<dbReference type="Gene3D" id="3.40.190.10">
    <property type="entry name" value="Periplasmic binding protein-like II"/>
    <property type="match status" value="2"/>
</dbReference>
<dbReference type="FunFam" id="3.40.190.10:FF:000103">
    <property type="entry name" value="Glutamate receptor"/>
    <property type="match status" value="1"/>
</dbReference>
<keyword evidence="10 15" id="KW-0675">Receptor</keyword>
<dbReference type="SUPFAM" id="SSF53850">
    <property type="entry name" value="Periplasmic binding protein-like II"/>
    <property type="match status" value="1"/>
</dbReference>
<feature type="signal peptide" evidence="18">
    <location>
        <begin position="1"/>
        <end position="23"/>
    </location>
</feature>
<keyword evidence="8 15" id="KW-0406">Ion transport</keyword>
<comment type="function">
    <text evidence="14">Glutamate-gated receptor that probably acts as a non-selective cation channel. May be involved in light-signal transduction and calcium homeostasis via the regulation of calcium influx into cells.</text>
</comment>
<dbReference type="PANTHER" id="PTHR34836:SF1">
    <property type="entry name" value="OS09G0428600 PROTEIN"/>
    <property type="match status" value="1"/>
</dbReference>
<evidence type="ECO:0000256" key="18">
    <source>
        <dbReference type="SAM" id="SignalP"/>
    </source>
</evidence>
<evidence type="ECO:0000256" key="16">
    <source>
        <dbReference type="SAM" id="MobiDB-lite"/>
    </source>
</evidence>
<evidence type="ECO:0000256" key="4">
    <source>
        <dbReference type="ARBA" id="ARBA00022448"/>
    </source>
</evidence>
<feature type="domain" description="Ionotropic glutamate receptor C-terminal" evidence="19">
    <location>
        <begin position="537"/>
        <end position="781"/>
    </location>
</feature>
<feature type="transmembrane region" description="Helical" evidence="17">
    <location>
        <begin position="804"/>
        <end position="824"/>
    </location>
</feature>
<dbReference type="GO" id="GO:0016020">
    <property type="term" value="C:membrane"/>
    <property type="evidence" value="ECO:0007669"/>
    <property type="project" value="UniProtKB-SubCell"/>
</dbReference>
<evidence type="ECO:0000256" key="7">
    <source>
        <dbReference type="ARBA" id="ARBA00022989"/>
    </source>
</evidence>
<evidence type="ECO:0000256" key="15">
    <source>
        <dbReference type="PIRNR" id="PIRNR037090"/>
    </source>
</evidence>
<dbReference type="InterPro" id="IPR001320">
    <property type="entry name" value="Iontro_rcpt_C"/>
</dbReference>
<evidence type="ECO:0000313" key="20">
    <source>
        <dbReference type="EMBL" id="CAN64920.1"/>
    </source>
</evidence>
<comment type="subcellular location">
    <subcellularLocation>
        <location evidence="1">Membrane</location>
        <topology evidence="1">Multi-pass membrane protein</topology>
    </subcellularLocation>
</comment>
<accession>A5AUG6</accession>
<dbReference type="InterPro" id="IPR015683">
    <property type="entry name" value="Ionotropic_Glu_rcpt"/>
</dbReference>
<dbReference type="PIRSF" id="PIRSF037090">
    <property type="entry name" value="Iontro_Glu-like_rcpt_pln"/>
    <property type="match status" value="1"/>
</dbReference>
<dbReference type="SUPFAM" id="SSF53822">
    <property type="entry name" value="Periplasmic binding protein-like I"/>
    <property type="match status" value="1"/>
</dbReference>
<dbReference type="InterPro" id="IPR001828">
    <property type="entry name" value="ANF_lig-bd_rcpt"/>
</dbReference>
<keyword evidence="7 17" id="KW-1133">Transmembrane helix</keyword>
<dbReference type="CDD" id="cd19990">
    <property type="entry name" value="PBP1_GABAb_receptor_plant"/>
    <property type="match status" value="1"/>
</dbReference>
<dbReference type="PANTHER" id="PTHR34836">
    <property type="entry name" value="OS06G0188250 PROTEIN"/>
    <property type="match status" value="1"/>
</dbReference>
<evidence type="ECO:0000256" key="3">
    <source>
        <dbReference type="ARBA" id="ARBA00011095"/>
    </source>
</evidence>
<evidence type="ECO:0000256" key="9">
    <source>
        <dbReference type="ARBA" id="ARBA00023136"/>
    </source>
</evidence>
<feature type="region of interest" description="Disordered" evidence="16">
    <location>
        <begin position="863"/>
        <end position="887"/>
    </location>
</feature>
<comment type="similarity">
    <text evidence="2 15">Belongs to the glutamate-gated ion channel (TC 1.A.10.1) family.</text>
</comment>
<comment type="subunit">
    <text evidence="3">May form heteromers.</text>
</comment>
<evidence type="ECO:0000256" key="8">
    <source>
        <dbReference type="ARBA" id="ARBA00023065"/>
    </source>
</evidence>
<dbReference type="InterPro" id="IPR017103">
    <property type="entry name" value="Iontropic_Glu_rcpt_pln"/>
</dbReference>
<keyword evidence="11" id="KW-0325">Glycoprotein</keyword>
<dbReference type="InterPro" id="IPR001638">
    <property type="entry name" value="Solute-binding_3/MltF_N"/>
</dbReference>
<keyword evidence="13 15" id="KW-0407">Ion channel</keyword>
<sequence>MAYYCVIFLSVTVFCHFLNLSSGNQTSNSSSMTAYGVGVVLDMGSSLGRMANNCISMAVSDFYSINRHYKTRLILHTRDSMGDPLYALSLAIDLLENKDVHAILGPQTSEEAEFLVHLGDKARVPIVTFSVTTPFLSQEKTPYLVRVAINDKAQVKAIAAIVQAFRWRQVTLIHEDSNYGNGVIPYLIGAHEEIDSRVPHRSVISLRATDDQITIELQKLMTMSTRVFVVHMSSSLASRFFLKAKELGMLSKGYAWIITDGITIWALARASEEISPRKSQPEKLKSLSKFTNLASISASQTGSKILKAVLQSKFNGLSGKFQLKDGQLEPVGFQLVNVVGNGVKGIGFWTPKHGISRELNLSDSQLYSTSANSLQPTIWPGLSAVTPKGWTMPVSGKKLRIGVPVKDGLTELVKEKNSMGFLREDYEQGKDDSPSNEEIILAHRFWRGSSPLWRVGSPQPPTQEVSTGILKEVSEKGHTAGVIEEDTYQTRHRAVESRKAIMPCILGTIVENPIGIFGGKWPTRVESRRSSEDAREKCGSTDRDLQTGAVSVSGFCIDVFKAAVENLPYALTYEFIPFSDSNGSSAGTYNDLVFQVYLQVFDAMVGDVTIISNRSLYVDFTLPYIELGVGMVVPIEIGKAKNMWIFLEPLTVDLWLVSGVFFILTGCIVWFIECKINDEFKGSTTQQVGMIFWYSFSTLLFSQRSKKGGVSAIIDEIPYIKLFLAQYGDQYTMMEPEYLTINGFGFAFPKGSPLVHDISRAIAKLREDGELHKIEQTWFQDQSVFEKQESLTKLSILDFYSFRGLFLITGTSLTLALIIFYVFLIKNKLTNEGQPQLSNRIAQEPLSDDSISMFIAALDISDHPTDNNISTEEEENLSETDNGNQPS</sequence>
<evidence type="ECO:0000256" key="10">
    <source>
        <dbReference type="ARBA" id="ARBA00023170"/>
    </source>
</evidence>
<evidence type="ECO:0000256" key="11">
    <source>
        <dbReference type="ARBA" id="ARBA00023180"/>
    </source>
</evidence>
<gene>
    <name evidence="20" type="ORF">VITISV_017199</name>
</gene>
<dbReference type="Gene3D" id="3.40.50.2300">
    <property type="match status" value="1"/>
</dbReference>
<evidence type="ECO:0000256" key="1">
    <source>
        <dbReference type="ARBA" id="ARBA00004141"/>
    </source>
</evidence>
<dbReference type="GO" id="GO:0015276">
    <property type="term" value="F:ligand-gated monoatomic ion channel activity"/>
    <property type="evidence" value="ECO:0007669"/>
    <property type="project" value="InterPro"/>
</dbReference>
<evidence type="ECO:0000256" key="5">
    <source>
        <dbReference type="ARBA" id="ARBA00022692"/>
    </source>
</evidence>
<dbReference type="Pfam" id="PF01094">
    <property type="entry name" value="ANF_receptor"/>
    <property type="match status" value="1"/>
</dbReference>
<dbReference type="FunFam" id="3.40.190.10:FF:000039">
    <property type="entry name" value="Glutamate receptor"/>
    <property type="match status" value="1"/>
</dbReference>
<dbReference type="InterPro" id="IPR028082">
    <property type="entry name" value="Peripla_BP_I"/>
</dbReference>
<keyword evidence="6 18" id="KW-0732">Signal</keyword>
<keyword evidence="9 15" id="KW-0472">Membrane</keyword>
<evidence type="ECO:0000256" key="14">
    <source>
        <dbReference type="ARBA" id="ARBA00049638"/>
    </source>
</evidence>
<comment type="function">
    <text evidence="15">Glutamate-gated receptor that probably acts as non-selective cation channel.</text>
</comment>
<dbReference type="AlphaFoldDB" id="A5AUG6"/>
<reference evidence="20" key="1">
    <citation type="journal article" date="2007" name="PLoS ONE">
        <title>The first genome sequence of an elite grapevine cultivar (Pinot noir Vitis vinifera L.): coping with a highly heterozygous genome.</title>
        <authorList>
            <person name="Velasco R."/>
            <person name="Zharkikh A."/>
            <person name="Troggio M."/>
            <person name="Cartwright D.A."/>
            <person name="Cestaro A."/>
            <person name="Pruss D."/>
            <person name="Pindo M."/>
            <person name="FitzGerald L.M."/>
            <person name="Vezzulli S."/>
            <person name="Reid J."/>
            <person name="Malacarne G."/>
            <person name="Iliev D."/>
            <person name="Coppola G."/>
            <person name="Wardell B."/>
            <person name="Micheletti D."/>
            <person name="Macalma T."/>
            <person name="Facci M."/>
            <person name="Mitchell J.T."/>
            <person name="Perazzolli M."/>
            <person name="Eldredge G."/>
            <person name="Gatto P."/>
            <person name="Oyzerski R."/>
            <person name="Moretto M."/>
            <person name="Gutin N."/>
            <person name="Stefanini M."/>
            <person name="Chen Y."/>
            <person name="Segala C."/>
            <person name="Davenport C."/>
            <person name="Dematte L."/>
            <person name="Mraz A."/>
            <person name="Battilana J."/>
            <person name="Stormo K."/>
            <person name="Costa F."/>
            <person name="Tao Q."/>
            <person name="Si-Ammour A."/>
            <person name="Harkins T."/>
            <person name="Lackey A."/>
            <person name="Perbost C."/>
            <person name="Taillon B."/>
            <person name="Stella A."/>
            <person name="Solovyev V."/>
            <person name="Fawcett J.A."/>
            <person name="Sterck L."/>
            <person name="Vandepoele K."/>
            <person name="Grando S.M."/>
            <person name="Toppo S."/>
            <person name="Moser C."/>
            <person name="Lanchbury J."/>
            <person name="Bogden R."/>
            <person name="Skolnick M."/>
            <person name="Sgaramella V."/>
            <person name="Bhatnagar S.K."/>
            <person name="Fontana P."/>
            <person name="Gutin A."/>
            <person name="Van de Peer Y."/>
            <person name="Salamini F."/>
            <person name="Viola R."/>
        </authorList>
    </citation>
    <scope>NUCLEOTIDE SEQUENCE</scope>
</reference>
<evidence type="ECO:0000256" key="12">
    <source>
        <dbReference type="ARBA" id="ARBA00023286"/>
    </source>
</evidence>
<proteinExistence type="inferred from homology"/>
<dbReference type="InterPro" id="IPR044440">
    <property type="entry name" value="GABAb_receptor_plant_PBP1"/>
</dbReference>
<dbReference type="CDD" id="cd13686">
    <property type="entry name" value="GluR_Plant"/>
    <property type="match status" value="1"/>
</dbReference>
<evidence type="ECO:0000256" key="6">
    <source>
        <dbReference type="ARBA" id="ARBA00022729"/>
    </source>
</evidence>
<name>A5AUG6_VITVI</name>
<evidence type="ECO:0000256" key="2">
    <source>
        <dbReference type="ARBA" id="ARBA00008685"/>
    </source>
</evidence>
<keyword evidence="5 17" id="KW-0812">Transmembrane</keyword>
<dbReference type="Gene3D" id="1.10.287.70">
    <property type="match status" value="1"/>
</dbReference>
<feature type="chain" id="PRO_5002679470" description="Glutamate receptor" evidence="18">
    <location>
        <begin position="24"/>
        <end position="887"/>
    </location>
</feature>
<keyword evidence="4 15" id="KW-0813">Transport</keyword>
<keyword evidence="12 15" id="KW-1071">Ligand-gated ion channel</keyword>
<organism evidence="20">
    <name type="scientific">Vitis vinifera</name>
    <name type="common">Grape</name>
    <dbReference type="NCBI Taxonomy" id="29760"/>
    <lineage>
        <taxon>Eukaryota</taxon>
        <taxon>Viridiplantae</taxon>
        <taxon>Streptophyta</taxon>
        <taxon>Embryophyta</taxon>
        <taxon>Tracheophyta</taxon>
        <taxon>Spermatophyta</taxon>
        <taxon>Magnoliopsida</taxon>
        <taxon>eudicotyledons</taxon>
        <taxon>Gunneridae</taxon>
        <taxon>Pentapetalae</taxon>
        <taxon>rosids</taxon>
        <taxon>Vitales</taxon>
        <taxon>Vitaceae</taxon>
        <taxon>Viteae</taxon>
        <taxon>Vitis</taxon>
    </lineage>
</organism>
<dbReference type="FunFam" id="3.40.50.2300:FF:000310">
    <property type="entry name" value="Glutamate receptor"/>
    <property type="match status" value="1"/>
</dbReference>
<dbReference type="ExpressionAtlas" id="A5AUG6">
    <property type="expression patterns" value="baseline"/>
</dbReference>
<dbReference type="SMART" id="SM00079">
    <property type="entry name" value="PBPe"/>
    <property type="match status" value="1"/>
</dbReference>
<protein>
    <recommendedName>
        <fullName evidence="15">Glutamate receptor</fullName>
    </recommendedName>
</protein>
<dbReference type="FunFam" id="3.40.50.2300:FF:000081">
    <property type="entry name" value="Glutamate receptor"/>
    <property type="match status" value="1"/>
</dbReference>
<dbReference type="Pfam" id="PF00497">
    <property type="entry name" value="SBP_bac_3"/>
    <property type="match status" value="1"/>
</dbReference>